<name>A0A1M6R2J1_9BACT</name>
<reference evidence="4" key="2">
    <citation type="submission" date="2016-11" db="EMBL/GenBank/DDBJ databases">
        <authorList>
            <person name="Varghese N."/>
            <person name="Submissions S."/>
        </authorList>
    </citation>
    <scope>NUCLEOTIDE SEQUENCE [LARGE SCALE GENOMIC DNA]</scope>
    <source>
        <strain evidence="4">UWOS</strain>
    </source>
</reference>
<evidence type="ECO:0000313" key="2">
    <source>
        <dbReference type="EMBL" id="SHK26548.1"/>
    </source>
</evidence>
<accession>A0A1T4PA48</accession>
<proteinExistence type="predicted"/>
<dbReference type="STRING" id="28122.SAMN02745108_01861"/>
<accession>A0A1M6R2J1</accession>
<dbReference type="EMBL" id="FUWU01000032">
    <property type="protein sequence ID" value="SJZ88445.1"/>
    <property type="molecule type" value="Genomic_DNA"/>
</dbReference>
<keyword evidence="1" id="KW-0472">Membrane</keyword>
<reference evidence="3 5" key="3">
    <citation type="submission" date="2017-02" db="EMBL/GenBank/DDBJ databases">
        <authorList>
            <person name="Peterson S.W."/>
        </authorList>
    </citation>
    <scope>NUCLEOTIDE SEQUENCE [LARGE SCALE GENOMIC DNA]</scope>
    <source>
        <strain evidence="3 5">ATCC 43854</strain>
    </source>
</reference>
<evidence type="ECO:0000313" key="5">
    <source>
        <dbReference type="Proteomes" id="UP000190449"/>
    </source>
</evidence>
<keyword evidence="1" id="KW-1133">Transmembrane helix</keyword>
<dbReference type="AlphaFoldDB" id="A0A1M6R2J1"/>
<organism evidence="2 4">
    <name type="scientific">Fibrobacter intestinalis</name>
    <dbReference type="NCBI Taxonomy" id="28122"/>
    <lineage>
        <taxon>Bacteria</taxon>
        <taxon>Pseudomonadati</taxon>
        <taxon>Fibrobacterota</taxon>
        <taxon>Fibrobacteria</taxon>
        <taxon>Fibrobacterales</taxon>
        <taxon>Fibrobacteraceae</taxon>
        <taxon>Fibrobacter</taxon>
    </lineage>
</organism>
<gene>
    <name evidence="3" type="ORF">SAMN02745108_01861</name>
    <name evidence="2" type="ORF">SAMN05720469_10385</name>
</gene>
<dbReference type="RefSeq" id="WP_143159303.1">
    <property type="nucleotide sequence ID" value="NZ_FRAW01000003.1"/>
</dbReference>
<feature type="transmembrane region" description="Helical" evidence="1">
    <location>
        <begin position="12"/>
        <end position="31"/>
    </location>
</feature>
<keyword evidence="1" id="KW-0812">Transmembrane</keyword>
<dbReference type="Proteomes" id="UP000190449">
    <property type="component" value="Unassembled WGS sequence"/>
</dbReference>
<reference evidence="2" key="1">
    <citation type="submission" date="2016-11" db="EMBL/GenBank/DDBJ databases">
        <authorList>
            <person name="Jaros S."/>
            <person name="Januszkiewicz K."/>
            <person name="Wedrychowicz H."/>
        </authorList>
    </citation>
    <scope>NUCLEOTIDE SEQUENCE [LARGE SCALE GENOMIC DNA]</scope>
    <source>
        <strain evidence="2">UWOS</strain>
    </source>
</reference>
<dbReference type="EMBL" id="FRAW01000003">
    <property type="protein sequence ID" value="SHK26548.1"/>
    <property type="molecule type" value="Genomic_DNA"/>
</dbReference>
<evidence type="ECO:0000256" key="1">
    <source>
        <dbReference type="SAM" id="Phobius"/>
    </source>
</evidence>
<evidence type="ECO:0000313" key="3">
    <source>
        <dbReference type="EMBL" id="SJZ88445.1"/>
    </source>
</evidence>
<dbReference type="Proteomes" id="UP000184275">
    <property type="component" value="Unassembled WGS sequence"/>
</dbReference>
<protein>
    <submittedName>
        <fullName evidence="2">Uncharacterized protein</fullName>
    </submittedName>
</protein>
<keyword evidence="4" id="KW-1185">Reference proteome</keyword>
<sequence>MSQVADFFANYWWVLLILVVLVVIFAAIRAVRRVIKEGGGAFDLETIKKNTAPNLEFVLHAGKAMLADADVVCEIKNGRVIPKRENIMTFRNVYKMKYKAASFYIAKENKVVYFFCKTEAGLQRRLTNLMLDKDKKNAHWPYKDKATAEHLRYPR</sequence>
<evidence type="ECO:0000313" key="4">
    <source>
        <dbReference type="Proteomes" id="UP000184275"/>
    </source>
</evidence>